<comment type="caution">
    <text evidence="2">The sequence shown here is derived from an EMBL/GenBank/DDBJ whole genome shotgun (WGS) entry which is preliminary data.</text>
</comment>
<dbReference type="Gene3D" id="3.20.20.80">
    <property type="entry name" value="Glycosidases"/>
    <property type="match status" value="1"/>
</dbReference>
<sequence length="1063" mass="122576">MRKFYVVVILIVLLFILPFILWNMQNERPLSVAIIDKTISDDSYREHLGVMWVLNHLKVKNADGKPFDAATDYYGVLPMSKTDEKPEVRELPTNYEDTDVIYIADTYGVFEDDVERTDTIRNGARTPKIIGGLEQEEWEAIEERTASEKPSLLIAEYNTFASPTEETVRQQVTRHFGVEWQGWNARYFDNLNYEENSEIPQWVVDDHHGNWPYNGGGFLLVNDFDGKVVVLEDEKHLLDGSVNMTITDRGKERLGIKGSHRYNYWFDIVTPRPGADVLATYDWSLTDEGKQVLKEQGIPSEFAAVVQKLSGASESLYFAGDYNDVPTVPKFYQVTGLPQIYKALYAFSNDSFFWSSYVPMMKGILDGFGHSEEKAVSTNNQEDAKMPARIHNKQMEILENGKWTPITVKGVNIGMAKPGLFPGEAGIEESDYYRWFQAIGEMNANTIRVYTLHPPAFYRALKDYNESNDAQIHVMHGVWINEEELVDSLDAFEEKNLEDFRHEMVQLVDVIHGNADVKERPGHASGVYTADVSDWVSAWMIGVEWYPDMVVGTNEAHAEIGDYTGTFFDTKNAAPFEYWLAEQMDILVSYEMETYNAIRPMSFTNWVTTDLLDHPADSSDAEDLVTVDPNNIYTKGQMDEAGQFASYHVYPYYPDFLNYEKSYREYIDFRGKKNNYAAYLKDLHAAHRLPVLIAEFGIPASRGKTHENPFGWNQGFMSEKQQGEVLTLLYEDIIHEGMMGGLVFTWQDEWFKRTWNTLDYDNPDRRPFWSNAQTNEQQFGLLSFDTIKIKMDGTTEDWQGNPFYEKDRGILEKVFVDHDERYLYIRVDMDEQQLLDGAFPVIGIDTIPDQGNTTIENLPTETFSNGLDFIARMDGDKSRLLIDPYYDLYHYMYGHKLKLIDDIERENDSGQFIPIEYALNKPYFIPNENRTVPYSSYETGKLKEGNGNPESPDYDSLMDYAIVDGRLELRIPWLLIQSKDPSQKEFIGNIAEQGAEASVKIEDIGIGVLYVDKENNVLDTFPKKDGDVLNAFNRYTWDNWDMPSYKERLKQSYYIMQKTFSEE</sequence>
<dbReference type="Proteomes" id="UP000626786">
    <property type="component" value="Unassembled WGS sequence"/>
</dbReference>
<dbReference type="RefSeq" id="WP_191694629.1">
    <property type="nucleotide sequence ID" value="NZ_JACSQN010000008.1"/>
</dbReference>
<evidence type="ECO:0008006" key="4">
    <source>
        <dbReference type="Google" id="ProtNLM"/>
    </source>
</evidence>
<keyword evidence="3" id="KW-1185">Reference proteome</keyword>
<name>A0ABR8UBI6_9BACL</name>
<protein>
    <recommendedName>
        <fullName evidence="4">Family 2 glycosyl transferase</fullName>
    </recommendedName>
</protein>
<evidence type="ECO:0000313" key="3">
    <source>
        <dbReference type="Proteomes" id="UP000626786"/>
    </source>
</evidence>
<keyword evidence="1" id="KW-0472">Membrane</keyword>
<reference evidence="2 3" key="1">
    <citation type="submission" date="2020-08" db="EMBL/GenBank/DDBJ databases">
        <title>A Genomic Blueprint of the Chicken Gut Microbiome.</title>
        <authorList>
            <person name="Gilroy R."/>
            <person name="Ravi A."/>
            <person name="Getino M."/>
            <person name="Pursley I."/>
            <person name="Horton D.L."/>
            <person name="Alikhan N.-F."/>
            <person name="Baker D."/>
            <person name="Gharbi K."/>
            <person name="Hall N."/>
            <person name="Watson M."/>
            <person name="Adriaenssens E.M."/>
            <person name="Foster-Nyarko E."/>
            <person name="Jarju S."/>
            <person name="Secka A."/>
            <person name="Antonio M."/>
            <person name="Oren A."/>
            <person name="Chaudhuri R."/>
            <person name="La Ragione R.M."/>
            <person name="Hildebrand F."/>
            <person name="Pallen M.J."/>
        </authorList>
    </citation>
    <scope>NUCLEOTIDE SEQUENCE [LARGE SCALE GENOMIC DNA]</scope>
    <source>
        <strain evidence="2 3">Sa2YVA2</strain>
    </source>
</reference>
<dbReference type="InterPro" id="IPR017853">
    <property type="entry name" value="GH"/>
</dbReference>
<dbReference type="SUPFAM" id="SSF51445">
    <property type="entry name" value="(Trans)glycosidases"/>
    <property type="match status" value="1"/>
</dbReference>
<keyword evidence="1" id="KW-0812">Transmembrane</keyword>
<evidence type="ECO:0000256" key="1">
    <source>
        <dbReference type="SAM" id="Phobius"/>
    </source>
</evidence>
<evidence type="ECO:0000313" key="2">
    <source>
        <dbReference type="EMBL" id="MBD7984929.1"/>
    </source>
</evidence>
<gene>
    <name evidence="2" type="ORF">H9649_10060</name>
</gene>
<accession>A0ABR8UBI6</accession>
<feature type="transmembrane region" description="Helical" evidence="1">
    <location>
        <begin position="5"/>
        <end position="24"/>
    </location>
</feature>
<keyword evidence="1" id="KW-1133">Transmembrane helix</keyword>
<organism evidence="2 3">
    <name type="scientific">Sporosarcina quadrami</name>
    <dbReference type="NCBI Taxonomy" id="2762234"/>
    <lineage>
        <taxon>Bacteria</taxon>
        <taxon>Bacillati</taxon>
        <taxon>Bacillota</taxon>
        <taxon>Bacilli</taxon>
        <taxon>Bacillales</taxon>
        <taxon>Caryophanaceae</taxon>
        <taxon>Sporosarcina</taxon>
    </lineage>
</organism>
<dbReference type="EMBL" id="JACSQN010000008">
    <property type="protein sequence ID" value="MBD7984929.1"/>
    <property type="molecule type" value="Genomic_DNA"/>
</dbReference>
<proteinExistence type="predicted"/>